<evidence type="ECO:0000256" key="6">
    <source>
        <dbReference type="ARBA" id="ARBA00022692"/>
    </source>
</evidence>
<keyword evidence="6 14" id="KW-0812">Transmembrane</keyword>
<evidence type="ECO:0000256" key="2">
    <source>
        <dbReference type="ARBA" id="ARBA00010621"/>
    </source>
</evidence>
<dbReference type="GO" id="GO:0046677">
    <property type="term" value="P:response to antibiotic"/>
    <property type="evidence" value="ECO:0007669"/>
    <property type="project" value="UniProtKB-UniRule"/>
</dbReference>
<evidence type="ECO:0000256" key="13">
    <source>
        <dbReference type="ARBA" id="ARBA00047594"/>
    </source>
</evidence>
<dbReference type="EMBL" id="FRAA01000002">
    <property type="protein sequence ID" value="SHJ91001.1"/>
    <property type="molecule type" value="Genomic_DNA"/>
</dbReference>
<dbReference type="EC" id="3.6.1.27" evidence="3 14"/>
<dbReference type="GO" id="GO:0050380">
    <property type="term" value="F:undecaprenyl-diphosphatase activity"/>
    <property type="evidence" value="ECO:0007669"/>
    <property type="project" value="UniProtKB-UniRule"/>
</dbReference>
<dbReference type="HAMAP" id="MF_01006">
    <property type="entry name" value="Undec_diphosphatase"/>
    <property type="match status" value="1"/>
</dbReference>
<organism evidence="15 16">
    <name type="scientific">Reichenbachiella agariperforans</name>
    <dbReference type="NCBI Taxonomy" id="156994"/>
    <lineage>
        <taxon>Bacteria</taxon>
        <taxon>Pseudomonadati</taxon>
        <taxon>Bacteroidota</taxon>
        <taxon>Cytophagia</taxon>
        <taxon>Cytophagales</taxon>
        <taxon>Reichenbachiellaceae</taxon>
        <taxon>Reichenbachiella</taxon>
    </lineage>
</organism>
<reference evidence="16" key="1">
    <citation type="submission" date="2016-11" db="EMBL/GenBank/DDBJ databases">
        <authorList>
            <person name="Varghese N."/>
            <person name="Submissions S."/>
        </authorList>
    </citation>
    <scope>NUCLEOTIDE SEQUENCE [LARGE SCALE GENOMIC DNA]</scope>
    <source>
        <strain evidence="16">DSM 26134</strain>
    </source>
</reference>
<evidence type="ECO:0000313" key="15">
    <source>
        <dbReference type="EMBL" id="SHJ91001.1"/>
    </source>
</evidence>
<comment type="subcellular location">
    <subcellularLocation>
        <location evidence="1 14">Cell membrane</location>
        <topology evidence="1 14">Multi-pass membrane protein</topology>
    </subcellularLocation>
</comment>
<evidence type="ECO:0000256" key="8">
    <source>
        <dbReference type="ARBA" id="ARBA00022989"/>
    </source>
</evidence>
<evidence type="ECO:0000256" key="9">
    <source>
        <dbReference type="ARBA" id="ARBA00023136"/>
    </source>
</evidence>
<evidence type="ECO:0000256" key="14">
    <source>
        <dbReference type="HAMAP-Rule" id="MF_01006"/>
    </source>
</evidence>
<dbReference type="AlphaFoldDB" id="A0A1M6N5Q7"/>
<protein>
    <recommendedName>
        <fullName evidence="4 14">Undecaprenyl-diphosphatase</fullName>
        <ecNumber evidence="3 14">3.6.1.27</ecNumber>
    </recommendedName>
    <alternativeName>
        <fullName evidence="12 14">Bacitracin resistance protein</fullName>
    </alternativeName>
    <alternativeName>
        <fullName evidence="11 14">Undecaprenyl pyrophosphate phosphatase</fullName>
    </alternativeName>
</protein>
<comment type="similarity">
    <text evidence="2 14">Belongs to the UppP family.</text>
</comment>
<feature type="transmembrane region" description="Helical" evidence="14">
    <location>
        <begin position="179"/>
        <end position="197"/>
    </location>
</feature>
<comment type="function">
    <text evidence="14">Catalyzes the dephosphorylation of undecaprenyl diphosphate (UPP). Confers resistance to bacitracin.</text>
</comment>
<evidence type="ECO:0000256" key="4">
    <source>
        <dbReference type="ARBA" id="ARBA00021581"/>
    </source>
</evidence>
<dbReference type="GO" id="GO:0009252">
    <property type="term" value="P:peptidoglycan biosynthetic process"/>
    <property type="evidence" value="ECO:0007669"/>
    <property type="project" value="UniProtKB-KW"/>
</dbReference>
<evidence type="ECO:0000256" key="7">
    <source>
        <dbReference type="ARBA" id="ARBA00022801"/>
    </source>
</evidence>
<comment type="catalytic activity">
    <reaction evidence="13 14">
        <text>di-trans,octa-cis-undecaprenyl diphosphate + H2O = di-trans,octa-cis-undecaprenyl phosphate + phosphate + H(+)</text>
        <dbReference type="Rhea" id="RHEA:28094"/>
        <dbReference type="ChEBI" id="CHEBI:15377"/>
        <dbReference type="ChEBI" id="CHEBI:15378"/>
        <dbReference type="ChEBI" id="CHEBI:43474"/>
        <dbReference type="ChEBI" id="CHEBI:58405"/>
        <dbReference type="ChEBI" id="CHEBI:60392"/>
        <dbReference type="EC" id="3.6.1.27"/>
    </reaction>
</comment>
<evidence type="ECO:0000256" key="3">
    <source>
        <dbReference type="ARBA" id="ARBA00012374"/>
    </source>
</evidence>
<keyword evidence="9 14" id="KW-0472">Membrane</keyword>
<name>A0A1M6N5Q7_REIAG</name>
<keyword evidence="16" id="KW-1185">Reference proteome</keyword>
<proteinExistence type="inferred from homology"/>
<feature type="transmembrane region" description="Helical" evidence="14">
    <location>
        <begin position="139"/>
        <end position="159"/>
    </location>
</feature>
<dbReference type="GO" id="GO:0005886">
    <property type="term" value="C:plasma membrane"/>
    <property type="evidence" value="ECO:0007669"/>
    <property type="project" value="UniProtKB-SubCell"/>
</dbReference>
<keyword evidence="8 14" id="KW-1133">Transmembrane helix</keyword>
<evidence type="ECO:0000256" key="11">
    <source>
        <dbReference type="ARBA" id="ARBA00032707"/>
    </source>
</evidence>
<feature type="transmembrane region" description="Helical" evidence="14">
    <location>
        <begin position="82"/>
        <end position="100"/>
    </location>
</feature>
<dbReference type="GO" id="GO:0008360">
    <property type="term" value="P:regulation of cell shape"/>
    <property type="evidence" value="ECO:0007669"/>
    <property type="project" value="UniProtKB-KW"/>
</dbReference>
<keyword evidence="14" id="KW-0573">Peptidoglycan synthesis</keyword>
<keyword evidence="7 14" id="KW-0378">Hydrolase</keyword>
<evidence type="ECO:0000256" key="10">
    <source>
        <dbReference type="ARBA" id="ARBA00023251"/>
    </source>
</evidence>
<dbReference type="Proteomes" id="UP000184474">
    <property type="component" value="Unassembled WGS sequence"/>
</dbReference>
<dbReference type="RefSeq" id="WP_073120840.1">
    <property type="nucleotide sequence ID" value="NZ_FRAA01000002.1"/>
</dbReference>
<feature type="transmembrane region" description="Helical" evidence="14">
    <location>
        <begin position="112"/>
        <end position="132"/>
    </location>
</feature>
<feature type="transmembrane region" description="Helical" evidence="14">
    <location>
        <begin position="244"/>
        <end position="264"/>
    </location>
</feature>
<evidence type="ECO:0000313" key="16">
    <source>
        <dbReference type="Proteomes" id="UP000184474"/>
    </source>
</evidence>
<feature type="transmembrane region" description="Helical" evidence="14">
    <location>
        <begin position="217"/>
        <end position="238"/>
    </location>
</feature>
<evidence type="ECO:0000256" key="12">
    <source>
        <dbReference type="ARBA" id="ARBA00032932"/>
    </source>
</evidence>
<dbReference type="STRING" id="156994.SAMN04488028_102110"/>
<dbReference type="InterPro" id="IPR003824">
    <property type="entry name" value="UppP"/>
</dbReference>
<keyword evidence="5 14" id="KW-1003">Cell membrane</keyword>
<sequence length="265" mass="28000">MSVIEALILGIIQGLTEFLPVSSSGHLELGSYFLGVQSEDNLLFSILVHGATALSTIVVFRKDILEIIQGLFKFQWNDETSFAAKILLSMIPVGLVGVLFEDQIEALFGGKILLVGAMLLVTAALLAFTYFSQKHEGSVTFKSALIIGLAQAIAILPGVSRSGSTISTALLLGVNKEKAARFSFLMVLPPIIGAMLLKTKDLIEAPELATGLPVTSLVVGFIAAFVAGLLACNWMISIVKKGKLIYFAVYCGVVGLGAVIGGLLI</sequence>
<keyword evidence="10 14" id="KW-0046">Antibiotic resistance</keyword>
<accession>A0A1M6N5Q7</accession>
<evidence type="ECO:0000256" key="1">
    <source>
        <dbReference type="ARBA" id="ARBA00004651"/>
    </source>
</evidence>
<dbReference type="Pfam" id="PF02673">
    <property type="entry name" value="BacA"/>
    <property type="match status" value="1"/>
</dbReference>
<evidence type="ECO:0000256" key="5">
    <source>
        <dbReference type="ARBA" id="ARBA00022475"/>
    </source>
</evidence>
<dbReference type="GO" id="GO:0071555">
    <property type="term" value="P:cell wall organization"/>
    <property type="evidence" value="ECO:0007669"/>
    <property type="project" value="UniProtKB-KW"/>
</dbReference>
<comment type="miscellaneous">
    <text evidence="14">Bacitracin is thought to be involved in the inhibition of peptidoglycan synthesis by sequestering undecaprenyl diphosphate, thereby reducing the pool of lipid carrier available.</text>
</comment>
<feature type="transmembrane region" description="Helical" evidence="14">
    <location>
        <begin position="42"/>
        <end position="61"/>
    </location>
</feature>
<keyword evidence="14" id="KW-0961">Cell wall biogenesis/degradation</keyword>
<dbReference type="PANTHER" id="PTHR30622:SF2">
    <property type="entry name" value="UNDECAPRENYL-DIPHOSPHATASE"/>
    <property type="match status" value="1"/>
</dbReference>
<gene>
    <name evidence="14" type="primary">uppP</name>
    <name evidence="15" type="ORF">SAMN04488028_102110</name>
</gene>
<keyword evidence="14" id="KW-0133">Cell shape</keyword>
<dbReference type="PANTHER" id="PTHR30622">
    <property type="entry name" value="UNDECAPRENYL-DIPHOSPHATASE"/>
    <property type="match status" value="1"/>
</dbReference>